<evidence type="ECO:0000259" key="11">
    <source>
        <dbReference type="Pfam" id="PF00593"/>
    </source>
</evidence>
<dbReference type="Proteomes" id="UP000747074">
    <property type="component" value="Unassembled WGS sequence"/>
</dbReference>
<gene>
    <name evidence="13" type="ORF">K8V07_10470</name>
</gene>
<evidence type="ECO:0000256" key="7">
    <source>
        <dbReference type="ARBA" id="ARBA00023237"/>
    </source>
</evidence>
<evidence type="ECO:0000256" key="1">
    <source>
        <dbReference type="ARBA" id="ARBA00004571"/>
    </source>
</evidence>
<comment type="similarity">
    <text evidence="8 9">Belongs to the TonB-dependent receptor family.</text>
</comment>
<keyword evidence="5 9" id="KW-0798">TonB box</keyword>
<evidence type="ECO:0000256" key="6">
    <source>
        <dbReference type="ARBA" id="ARBA00023136"/>
    </source>
</evidence>
<evidence type="ECO:0000313" key="14">
    <source>
        <dbReference type="Proteomes" id="UP000747074"/>
    </source>
</evidence>
<keyword evidence="4 8" id="KW-0812">Transmembrane</keyword>
<keyword evidence="10" id="KW-0732">Signal</keyword>
<dbReference type="Pfam" id="PF13715">
    <property type="entry name" value="CarbopepD_reg_2"/>
    <property type="match status" value="1"/>
</dbReference>
<dbReference type="InterPro" id="IPR036942">
    <property type="entry name" value="Beta-barrel_TonB_sf"/>
</dbReference>
<feature type="signal peptide" evidence="10">
    <location>
        <begin position="1"/>
        <end position="23"/>
    </location>
</feature>
<keyword evidence="6 8" id="KW-0472">Membrane</keyword>
<dbReference type="NCBIfam" id="TIGR04057">
    <property type="entry name" value="SusC_RagA_signa"/>
    <property type="match status" value="1"/>
</dbReference>
<reference evidence="13" key="2">
    <citation type="submission" date="2021-09" db="EMBL/GenBank/DDBJ databases">
        <authorList>
            <person name="Gilroy R."/>
        </authorList>
    </citation>
    <scope>NUCLEOTIDE SEQUENCE</scope>
    <source>
        <strain evidence="13">CHK154-13316</strain>
    </source>
</reference>
<evidence type="ECO:0000256" key="4">
    <source>
        <dbReference type="ARBA" id="ARBA00022692"/>
    </source>
</evidence>
<evidence type="ECO:0000256" key="5">
    <source>
        <dbReference type="ARBA" id="ARBA00023077"/>
    </source>
</evidence>
<accession>A0A921I6Q2</accession>
<proteinExistence type="inferred from homology"/>
<dbReference type="SUPFAM" id="SSF49464">
    <property type="entry name" value="Carboxypeptidase regulatory domain-like"/>
    <property type="match status" value="1"/>
</dbReference>
<dbReference type="InterPro" id="IPR023997">
    <property type="entry name" value="TonB-dep_OMP_SusC/RagA_CS"/>
</dbReference>
<evidence type="ECO:0000256" key="9">
    <source>
        <dbReference type="RuleBase" id="RU003357"/>
    </source>
</evidence>
<reference evidence="13" key="1">
    <citation type="journal article" date="2021" name="PeerJ">
        <title>Extensive microbial diversity within the chicken gut microbiome revealed by metagenomics and culture.</title>
        <authorList>
            <person name="Gilroy R."/>
            <person name="Ravi A."/>
            <person name="Getino M."/>
            <person name="Pursley I."/>
            <person name="Horton D.L."/>
            <person name="Alikhan N.F."/>
            <person name="Baker D."/>
            <person name="Gharbi K."/>
            <person name="Hall N."/>
            <person name="Watson M."/>
            <person name="Adriaenssens E.M."/>
            <person name="Foster-Nyarko E."/>
            <person name="Jarju S."/>
            <person name="Secka A."/>
            <person name="Antonio M."/>
            <person name="Oren A."/>
            <person name="Chaudhuri R.R."/>
            <person name="La Ragione R."/>
            <person name="Hildebrand F."/>
            <person name="Pallen M.J."/>
        </authorList>
    </citation>
    <scope>NUCLEOTIDE SEQUENCE</scope>
    <source>
        <strain evidence="13">CHK154-13316</strain>
    </source>
</reference>
<dbReference type="NCBIfam" id="TIGR04056">
    <property type="entry name" value="OMP_RagA_SusC"/>
    <property type="match status" value="1"/>
</dbReference>
<dbReference type="InterPro" id="IPR000531">
    <property type="entry name" value="Beta-barrel_TonB"/>
</dbReference>
<dbReference type="Gene3D" id="2.60.40.1120">
    <property type="entry name" value="Carboxypeptidase-like, regulatory domain"/>
    <property type="match status" value="1"/>
</dbReference>
<keyword evidence="2 8" id="KW-0813">Transport</keyword>
<keyword evidence="3 8" id="KW-1134">Transmembrane beta strand</keyword>
<dbReference type="Gene3D" id="2.40.170.20">
    <property type="entry name" value="TonB-dependent receptor, beta-barrel domain"/>
    <property type="match status" value="1"/>
</dbReference>
<dbReference type="InterPro" id="IPR037066">
    <property type="entry name" value="Plug_dom_sf"/>
</dbReference>
<dbReference type="InterPro" id="IPR008969">
    <property type="entry name" value="CarboxyPept-like_regulatory"/>
</dbReference>
<evidence type="ECO:0000256" key="10">
    <source>
        <dbReference type="SAM" id="SignalP"/>
    </source>
</evidence>
<dbReference type="Pfam" id="PF00593">
    <property type="entry name" value="TonB_dep_Rec_b-barrel"/>
    <property type="match status" value="1"/>
</dbReference>
<feature type="domain" description="TonB-dependent receptor plug" evidence="12">
    <location>
        <begin position="117"/>
        <end position="224"/>
    </location>
</feature>
<dbReference type="PROSITE" id="PS52016">
    <property type="entry name" value="TONB_DEPENDENT_REC_3"/>
    <property type="match status" value="1"/>
</dbReference>
<evidence type="ECO:0000313" key="13">
    <source>
        <dbReference type="EMBL" id="HJG12340.1"/>
    </source>
</evidence>
<sequence>MKKRIIKSLLLTFIITCMQPLLYAQSGSKVSGVVTNSDKEPMIGVVVQVKNTNVASVTNTEGKYSLNVPKGKTTLVFSYLGYTTLERQIKGATLNVEMQDEVNELDEVVVVGYGDMKKRDLTGAISSVTAESIKEQNSVSVLDAMQGQIAGLSIVTGSGAPGEEAVVRVRGTATFEGGAAPLYVVDGIITESIDDINPEDIASIEVLKDAASASIYGSRSANGVFLISTKRGETKMKVDVRYLRSYSNLIRKMPKSNAAERKYYDTMRRKISADRNDQTYGYTITDSLAFFTNQDIDLQDLLFQTAVRDEVNLSVSGASNVFNYYVNASYLSENGIMVNSGYDRMTSRINVEYNPNNKFSIKNRIYLSYSDKQGIDETGVLNQALIRIPYWAIFNPDGSYIPNVSSRRNPYAVAMTDVDQEQNYKASIYEQITYKFNKELVFNSSIQANFANRREKMYRQSDQLHPSERTTGRDYTTMRYDWTNENYMSYKKSFRGGHTIDIMAGASFQGWHQESVRMVGLDYTTDEIYTLNAASDFDVKNTYTRIYEHTMASFFGRAGYNYRSRYMVNFNLRYDGSSRFGKNNRWGAFPSASAAWRFTDEKFTKWMKPVLTDGKLRISYGVTGNEQIGDYVGVLLYSPNYIYEDNGTNIAGIGASNLGFDDLSWEETSQFNIGADLRFFNGRISIIADYYKKNTDRLLNRVQLPKEIGFATIYKNVGAMTNEGFELAFNWNIIKKRNLKWNINFNIAHNDSRITQIADGVPFYKGSNDAIFVQEGARLGEFYGYKYKSIYAYDESNAYTDKWIQLTPIFSNGTFDHYELNGQRYTGTIQQKTASNGDVLRGGDVEFEDTNNDGIINMLDRKVIGCAQPDVTGGVSTTLSWKNFSLYASLYYSVGGNIYNYSEAQRNQFRQDGTTPSPIAIANMWTKPGDVVKYPAPIVSEHNALAPSDFYLEDASFIKLNNVKLSYELPKKVAAKILLRTASLYVYGKNLLTFTDYTGYDPEFSSNSDPLSMGIDTNRYPRKREFGFGINIGF</sequence>
<keyword evidence="13" id="KW-0675">Receptor</keyword>
<dbReference type="EMBL" id="DYVL01000125">
    <property type="protein sequence ID" value="HJG12340.1"/>
    <property type="molecule type" value="Genomic_DNA"/>
</dbReference>
<dbReference type="InterPro" id="IPR023996">
    <property type="entry name" value="TonB-dep_OMP_SusC/RagA"/>
</dbReference>
<name>A0A921I6Q2_9BACE</name>
<feature type="chain" id="PRO_5036989200" evidence="10">
    <location>
        <begin position="24"/>
        <end position="1034"/>
    </location>
</feature>
<dbReference type="GO" id="GO:0009279">
    <property type="term" value="C:cell outer membrane"/>
    <property type="evidence" value="ECO:0007669"/>
    <property type="project" value="UniProtKB-SubCell"/>
</dbReference>
<evidence type="ECO:0000259" key="12">
    <source>
        <dbReference type="Pfam" id="PF07715"/>
    </source>
</evidence>
<dbReference type="Gene3D" id="2.170.130.10">
    <property type="entry name" value="TonB-dependent receptor, plug domain"/>
    <property type="match status" value="1"/>
</dbReference>
<evidence type="ECO:0000256" key="3">
    <source>
        <dbReference type="ARBA" id="ARBA00022452"/>
    </source>
</evidence>
<dbReference type="SUPFAM" id="SSF56935">
    <property type="entry name" value="Porins"/>
    <property type="match status" value="1"/>
</dbReference>
<keyword evidence="7 8" id="KW-0998">Cell outer membrane</keyword>
<feature type="domain" description="TonB-dependent receptor-like beta-barrel" evidence="11">
    <location>
        <begin position="407"/>
        <end position="799"/>
    </location>
</feature>
<dbReference type="Pfam" id="PF07715">
    <property type="entry name" value="Plug"/>
    <property type="match status" value="1"/>
</dbReference>
<evidence type="ECO:0000256" key="2">
    <source>
        <dbReference type="ARBA" id="ARBA00022448"/>
    </source>
</evidence>
<comment type="subcellular location">
    <subcellularLocation>
        <location evidence="1 8">Cell outer membrane</location>
        <topology evidence="1 8">Multi-pass membrane protein</topology>
    </subcellularLocation>
</comment>
<protein>
    <submittedName>
        <fullName evidence="13">TonB-dependent receptor</fullName>
    </submittedName>
</protein>
<dbReference type="InterPro" id="IPR039426">
    <property type="entry name" value="TonB-dep_rcpt-like"/>
</dbReference>
<dbReference type="AlphaFoldDB" id="A0A921I6Q2"/>
<evidence type="ECO:0000256" key="8">
    <source>
        <dbReference type="PROSITE-ProRule" id="PRU01360"/>
    </source>
</evidence>
<dbReference type="InterPro" id="IPR012910">
    <property type="entry name" value="Plug_dom"/>
</dbReference>
<organism evidence="13 14">
    <name type="scientific">Bacteroides xylanisolvens</name>
    <dbReference type="NCBI Taxonomy" id="371601"/>
    <lineage>
        <taxon>Bacteria</taxon>
        <taxon>Pseudomonadati</taxon>
        <taxon>Bacteroidota</taxon>
        <taxon>Bacteroidia</taxon>
        <taxon>Bacteroidales</taxon>
        <taxon>Bacteroidaceae</taxon>
        <taxon>Bacteroides</taxon>
    </lineage>
</organism>
<comment type="caution">
    <text evidence="13">The sequence shown here is derived from an EMBL/GenBank/DDBJ whole genome shotgun (WGS) entry which is preliminary data.</text>
</comment>